<accession>A0ABU7Z438</accession>
<proteinExistence type="inferred from homology"/>
<dbReference type="InterPro" id="IPR006179">
    <property type="entry name" value="5_nucleotidase/apyrase"/>
</dbReference>
<dbReference type="InterPro" id="IPR006311">
    <property type="entry name" value="TAT_signal"/>
</dbReference>
<feature type="domain" description="5'-Nucleotidase C-terminal" evidence="2">
    <location>
        <begin position="383"/>
        <end position="568"/>
    </location>
</feature>
<keyword evidence="1" id="KW-0378">Hydrolase</keyword>
<dbReference type="SUPFAM" id="SSF56300">
    <property type="entry name" value="Metallo-dependent phosphatases"/>
    <property type="match status" value="1"/>
</dbReference>
<dbReference type="SUPFAM" id="SSF55816">
    <property type="entry name" value="5'-nucleotidase (syn. UDP-sugar hydrolase), C-terminal domain"/>
    <property type="match status" value="1"/>
</dbReference>
<dbReference type="RefSeq" id="WP_332901048.1">
    <property type="nucleotide sequence ID" value="NZ_JBAGLP010000107.1"/>
</dbReference>
<feature type="signal peptide" evidence="1">
    <location>
        <begin position="1"/>
        <end position="30"/>
    </location>
</feature>
<dbReference type="Proteomes" id="UP001310387">
    <property type="component" value="Unassembled WGS sequence"/>
</dbReference>
<evidence type="ECO:0000313" key="4">
    <source>
        <dbReference type="Proteomes" id="UP001310387"/>
    </source>
</evidence>
<dbReference type="PANTHER" id="PTHR11575">
    <property type="entry name" value="5'-NUCLEOTIDASE-RELATED"/>
    <property type="match status" value="1"/>
</dbReference>
<dbReference type="InterPro" id="IPR008334">
    <property type="entry name" value="5'-Nucleotdase_C"/>
</dbReference>
<comment type="caution">
    <text evidence="3">The sequence shown here is derived from an EMBL/GenBank/DDBJ whole genome shotgun (WGS) entry which is preliminary data.</text>
</comment>
<dbReference type="InterPro" id="IPR036907">
    <property type="entry name" value="5'-Nucleotdase_C_sf"/>
</dbReference>
<dbReference type="PROSITE" id="PS00786">
    <property type="entry name" value="5_NUCLEOTIDASE_2"/>
    <property type="match status" value="1"/>
</dbReference>
<reference evidence="3" key="2">
    <citation type="submission" date="2024-02" db="EMBL/GenBank/DDBJ databases">
        <authorList>
            <person name="Prathaban M."/>
            <person name="Mythili R."/>
            <person name="Sharmila Devi N."/>
            <person name="Sobanaa M."/>
            <person name="Prathiviraj R."/>
            <person name="Selvin J."/>
        </authorList>
    </citation>
    <scope>NUCLEOTIDE SEQUENCE</scope>
    <source>
        <strain evidence="3">MP1014</strain>
    </source>
</reference>
<dbReference type="InterPro" id="IPR029052">
    <property type="entry name" value="Metallo-depent_PP-like"/>
</dbReference>
<organism evidence="3 4">
    <name type="scientific">Isoptericola haloaureus</name>
    <dbReference type="NCBI Taxonomy" id="1542902"/>
    <lineage>
        <taxon>Bacteria</taxon>
        <taxon>Bacillati</taxon>
        <taxon>Actinomycetota</taxon>
        <taxon>Actinomycetes</taxon>
        <taxon>Micrococcales</taxon>
        <taxon>Promicromonosporaceae</taxon>
        <taxon>Isoptericola</taxon>
    </lineage>
</organism>
<dbReference type="Gene3D" id="3.90.780.10">
    <property type="entry name" value="5'-Nucleotidase, C-terminal domain"/>
    <property type="match status" value="1"/>
</dbReference>
<gene>
    <name evidence="3" type="ORF">V5O49_03660</name>
</gene>
<dbReference type="PANTHER" id="PTHR11575:SF24">
    <property type="entry name" value="5'-NUCLEOTIDASE"/>
    <property type="match status" value="1"/>
</dbReference>
<keyword evidence="4" id="KW-1185">Reference proteome</keyword>
<keyword evidence="1" id="KW-0547">Nucleotide-binding</keyword>
<feature type="chain" id="PRO_5044989593" evidence="1">
    <location>
        <begin position="31"/>
        <end position="608"/>
    </location>
</feature>
<dbReference type="EMBL" id="JBAGLP010000107">
    <property type="protein sequence ID" value="MEG3614216.1"/>
    <property type="molecule type" value="Genomic_DNA"/>
</dbReference>
<dbReference type="InterPro" id="IPR006146">
    <property type="entry name" value="5'-Nucleotdase_CS"/>
</dbReference>
<dbReference type="Gene3D" id="3.60.21.10">
    <property type="match status" value="1"/>
</dbReference>
<dbReference type="Pfam" id="PF02872">
    <property type="entry name" value="5_nucleotid_C"/>
    <property type="match status" value="1"/>
</dbReference>
<sequence length="608" mass="63336">MSTPRSRLLPATAALGVVALTAGLASPAAAGDGDQRHGPGNGDFTLTILHNNDGESSLLPTAVDTDADGTDDAEYGGIARFVGKVDALRRAAYVDGDRGKPTKRGVVTLNSGDNFLAGTTFQASQQEGAPFYDALAQNLVRYDALGVGNHEFDFGPAVFGELVEDVKRTPFVSANLDYSAEESLDGLEQLVPSTVVRERGQEIGVVGLTTPSLPTISSPGDVEVLTDLAGIAQEQVDLLTEQGIDKIVLVSHLQGLSSEIELVGSLTDVDVVVGGGGDEILADGSTQLFPGDADDVYGEYPQIATDADGVEVPVVTTPGNYRYVGQLAVTFDADGVVVDIADDSGIKVVTDTGAEAVGTNRKAERTIEQPVADFEAALAEEIVATSEVVLDCERSEVRGVEANCGNLIADAHLWTAQEAAADFGLDTPQVAIQNGGGIRGEIDQEAGPVSVADTFRLQPFGNFVAIAEDVPVETFRQILEEGAFRLPESGDGAFVQAAGFSYTVDTSYPARDADQSTGEQFAPGERVRSVVLDDGTVLVEDGVSVDGTVDVAGLNFSLNGGDAYPTLENTTIGVSDQQSLENFLVDGLGGVVSQADYPRGGEGRITIM</sequence>
<protein>
    <submittedName>
        <fullName evidence="3">5'-nucleotidase C-terminal domain-containing protein</fullName>
    </submittedName>
</protein>
<dbReference type="PROSITE" id="PS51318">
    <property type="entry name" value="TAT"/>
    <property type="match status" value="1"/>
</dbReference>
<evidence type="ECO:0000259" key="2">
    <source>
        <dbReference type="Pfam" id="PF02872"/>
    </source>
</evidence>
<name>A0ABU7Z438_9MICO</name>
<evidence type="ECO:0000256" key="1">
    <source>
        <dbReference type="RuleBase" id="RU362119"/>
    </source>
</evidence>
<dbReference type="PRINTS" id="PR01607">
    <property type="entry name" value="APYRASEFAMLY"/>
</dbReference>
<keyword evidence="1" id="KW-0732">Signal</keyword>
<reference evidence="3" key="1">
    <citation type="journal article" date="2024" name="Antonie Van Leeuwenhoek">
        <title>Isoptericola haloaureus sp. nov., a dimorphic actinobacterium isolated from mangrove sediments of southeast India, implicating biosaline agricultural significance through nitrogen fixation and salt tolerance genes.</title>
        <authorList>
            <person name="Prathaban M."/>
            <person name="Prathiviraj R."/>
            <person name="Ravichandran M."/>
            <person name="Natarajan S.D."/>
            <person name="Sobanaa M."/>
            <person name="Hari Krishna Kumar S."/>
            <person name="Chandrasekar V."/>
            <person name="Selvin J."/>
        </authorList>
    </citation>
    <scope>NUCLEOTIDE SEQUENCE</scope>
    <source>
        <strain evidence="3">MP1014</strain>
    </source>
</reference>
<comment type="similarity">
    <text evidence="1">Belongs to the 5'-nucleotidase family.</text>
</comment>
<evidence type="ECO:0000313" key="3">
    <source>
        <dbReference type="EMBL" id="MEG3614216.1"/>
    </source>
</evidence>